<protein>
    <submittedName>
        <fullName evidence="1">Uncharacterized protein</fullName>
    </submittedName>
</protein>
<dbReference type="AlphaFoldDB" id="A0A2P2NW21"/>
<reference evidence="1" key="1">
    <citation type="submission" date="2018-02" db="EMBL/GenBank/DDBJ databases">
        <title>Rhizophora mucronata_Transcriptome.</title>
        <authorList>
            <person name="Meera S.P."/>
            <person name="Sreeshan A."/>
            <person name="Augustine A."/>
        </authorList>
    </citation>
    <scope>NUCLEOTIDE SEQUENCE</scope>
    <source>
        <tissue evidence="1">Leaf</tissue>
    </source>
</reference>
<dbReference type="EMBL" id="GGEC01066210">
    <property type="protein sequence ID" value="MBX46694.1"/>
    <property type="molecule type" value="Transcribed_RNA"/>
</dbReference>
<accession>A0A2P2NW21</accession>
<organism evidence="1">
    <name type="scientific">Rhizophora mucronata</name>
    <name type="common">Asiatic mangrove</name>
    <dbReference type="NCBI Taxonomy" id="61149"/>
    <lineage>
        <taxon>Eukaryota</taxon>
        <taxon>Viridiplantae</taxon>
        <taxon>Streptophyta</taxon>
        <taxon>Embryophyta</taxon>
        <taxon>Tracheophyta</taxon>
        <taxon>Spermatophyta</taxon>
        <taxon>Magnoliopsida</taxon>
        <taxon>eudicotyledons</taxon>
        <taxon>Gunneridae</taxon>
        <taxon>Pentapetalae</taxon>
        <taxon>rosids</taxon>
        <taxon>fabids</taxon>
        <taxon>Malpighiales</taxon>
        <taxon>Rhizophoraceae</taxon>
        <taxon>Rhizophora</taxon>
    </lineage>
</organism>
<name>A0A2P2NW21_RHIMU</name>
<proteinExistence type="predicted"/>
<evidence type="ECO:0000313" key="1">
    <source>
        <dbReference type="EMBL" id="MBX46694.1"/>
    </source>
</evidence>
<sequence length="29" mass="3391">MHSKTECIRIMQTQNSLAKSRPTKKITKM</sequence>